<organism evidence="5 6">
    <name type="scientific">Maylandia zebra</name>
    <name type="common">zebra mbuna</name>
    <dbReference type="NCBI Taxonomy" id="106582"/>
    <lineage>
        <taxon>Eukaryota</taxon>
        <taxon>Metazoa</taxon>
        <taxon>Chordata</taxon>
        <taxon>Craniata</taxon>
        <taxon>Vertebrata</taxon>
        <taxon>Euteleostomi</taxon>
        <taxon>Actinopterygii</taxon>
        <taxon>Neopterygii</taxon>
        <taxon>Teleostei</taxon>
        <taxon>Neoteleostei</taxon>
        <taxon>Acanthomorphata</taxon>
        <taxon>Ovalentaria</taxon>
        <taxon>Cichlomorphae</taxon>
        <taxon>Cichliformes</taxon>
        <taxon>Cichlidae</taxon>
        <taxon>African cichlids</taxon>
        <taxon>Pseudocrenilabrinae</taxon>
        <taxon>Haplochromini</taxon>
        <taxon>Maylandia</taxon>
        <taxon>Maylandia zebra complex</taxon>
    </lineage>
</organism>
<evidence type="ECO:0000256" key="3">
    <source>
        <dbReference type="ARBA" id="ARBA00023239"/>
    </source>
</evidence>
<keyword evidence="2" id="KW-0665">Pyrimidine biosynthesis</keyword>
<sequence length="357" mass="38459">NAVSRVLHDVNGVKFGEYKLKSGLLAPIYIHLRVLVSHPALTHQVTTCCLHDWAAVPLCVPYTALPLATVTCSRYELPLVIRQKEAKDYGELPSTDFQKGDTCLIIEDTVTSGTSSLETAEGLCKEARMTSDMFLFTVTDAVVLMDREQGGVEMLASKGIKLHPIISMSQLLRVLQAAERIDAQTSQSVHKFIRDNNTFCPKNGSDSPASKKLELSYSERAELGMNAHAVPGVVKGLSAVGKPLGRGCLLIAQMSCQGTLAAGEYTKAAVQMAEEHSDSVMGFICGSKLTERPEFIHMTPGVQMQAGGKSDCTHGYTVHAFSGTSFVVVTRGAPSSTDCTPEGEACTVSDQEIQRFV</sequence>
<dbReference type="GO" id="GO:0004590">
    <property type="term" value="F:orotidine-5'-phosphate decarboxylase activity"/>
    <property type="evidence" value="ECO:0007669"/>
    <property type="project" value="InterPro"/>
</dbReference>
<evidence type="ECO:0000313" key="6">
    <source>
        <dbReference type="Proteomes" id="UP000265160"/>
    </source>
</evidence>
<accession>A0A3P9D9R5</accession>
<dbReference type="Ensembl" id="ENSMZET00005032325.1">
    <property type="protein sequence ID" value="ENSMZEP00005031313.1"/>
    <property type="gene ID" value="ENSMZEG00005023133.1"/>
</dbReference>
<evidence type="ECO:0000256" key="2">
    <source>
        <dbReference type="ARBA" id="ARBA00022975"/>
    </source>
</evidence>
<protein>
    <submittedName>
        <fullName evidence="5">Uridine monophosphate synthetase</fullName>
    </submittedName>
</protein>
<evidence type="ECO:0000256" key="1">
    <source>
        <dbReference type="ARBA" id="ARBA00004725"/>
    </source>
</evidence>
<dbReference type="CDD" id="cd06223">
    <property type="entry name" value="PRTases_typeI"/>
    <property type="match status" value="1"/>
</dbReference>
<dbReference type="SUPFAM" id="SSF51366">
    <property type="entry name" value="Ribulose-phoshate binding barrel"/>
    <property type="match status" value="1"/>
</dbReference>
<dbReference type="Gene3D" id="3.20.20.70">
    <property type="entry name" value="Aldolase class I"/>
    <property type="match status" value="1"/>
</dbReference>
<keyword evidence="3" id="KW-0456">Lyase</keyword>
<dbReference type="PANTHER" id="PTHR19278:SF9">
    <property type="entry name" value="URIDINE 5'-MONOPHOSPHATE SYNTHASE"/>
    <property type="match status" value="1"/>
</dbReference>
<evidence type="ECO:0000259" key="4">
    <source>
        <dbReference type="Pfam" id="PF00215"/>
    </source>
</evidence>
<dbReference type="Gene3D" id="3.40.50.2020">
    <property type="match status" value="1"/>
</dbReference>
<dbReference type="SUPFAM" id="SSF53271">
    <property type="entry name" value="PRTase-like"/>
    <property type="match status" value="1"/>
</dbReference>
<dbReference type="InterPro" id="IPR000836">
    <property type="entry name" value="PRTase_dom"/>
</dbReference>
<dbReference type="GO" id="GO:0006207">
    <property type="term" value="P:'de novo' pyrimidine nucleobase biosynthetic process"/>
    <property type="evidence" value="ECO:0007669"/>
    <property type="project" value="InterPro"/>
</dbReference>
<keyword evidence="6" id="KW-1185">Reference proteome</keyword>
<reference evidence="5" key="2">
    <citation type="submission" date="2025-09" db="UniProtKB">
        <authorList>
            <consortium name="Ensembl"/>
        </authorList>
    </citation>
    <scope>IDENTIFICATION</scope>
</reference>
<name>A0A3P9D9R5_9CICH</name>
<dbReference type="AlphaFoldDB" id="A0A3P9D9R5"/>
<reference evidence="5" key="1">
    <citation type="submission" date="2025-08" db="UniProtKB">
        <authorList>
            <consortium name="Ensembl"/>
        </authorList>
    </citation>
    <scope>IDENTIFICATION</scope>
</reference>
<evidence type="ECO:0000313" key="5">
    <source>
        <dbReference type="Ensembl" id="ENSMZEP00005031313.1"/>
    </source>
</evidence>
<comment type="pathway">
    <text evidence="1">Pyrimidine metabolism; UMP biosynthesis via de novo pathway.</text>
</comment>
<dbReference type="PANTHER" id="PTHR19278">
    <property type="entry name" value="OROTATE PHOSPHORIBOSYLTRANSFERASE"/>
    <property type="match status" value="1"/>
</dbReference>
<dbReference type="GeneTree" id="ENSGT00390000001856"/>
<dbReference type="InterPro" id="IPR011060">
    <property type="entry name" value="RibuloseP-bd_barrel"/>
</dbReference>
<dbReference type="GO" id="GO:0004588">
    <property type="term" value="F:orotate phosphoribosyltransferase activity"/>
    <property type="evidence" value="ECO:0007669"/>
    <property type="project" value="TreeGrafter"/>
</dbReference>
<feature type="domain" description="Orotidine 5'-phosphate decarboxylase" evidence="4">
    <location>
        <begin position="225"/>
        <end position="332"/>
    </location>
</feature>
<proteinExistence type="predicted"/>
<dbReference type="GO" id="GO:0006222">
    <property type="term" value="P:UMP biosynthetic process"/>
    <property type="evidence" value="ECO:0007669"/>
    <property type="project" value="TreeGrafter"/>
</dbReference>
<dbReference type="InterPro" id="IPR001754">
    <property type="entry name" value="OMPdeCOase_dom"/>
</dbReference>
<dbReference type="InterPro" id="IPR029057">
    <property type="entry name" value="PRTase-like"/>
</dbReference>
<dbReference type="Proteomes" id="UP000265160">
    <property type="component" value="Unplaced"/>
</dbReference>
<dbReference type="InterPro" id="IPR013785">
    <property type="entry name" value="Aldolase_TIM"/>
</dbReference>
<dbReference type="Pfam" id="PF00215">
    <property type="entry name" value="OMPdecase"/>
    <property type="match status" value="1"/>
</dbReference>